<name>A0A0C9YCU0_9AGAR</name>
<accession>A0A0C9YCU0</accession>
<reference evidence="2 3" key="1">
    <citation type="submission" date="2014-04" db="EMBL/GenBank/DDBJ databases">
        <authorList>
            <consortium name="DOE Joint Genome Institute"/>
            <person name="Kuo A."/>
            <person name="Kohler A."/>
            <person name="Nagy L.G."/>
            <person name="Floudas D."/>
            <person name="Copeland A."/>
            <person name="Barry K.W."/>
            <person name="Cichocki N."/>
            <person name="Veneault-Fourrey C."/>
            <person name="LaButti K."/>
            <person name="Lindquist E.A."/>
            <person name="Lipzen A."/>
            <person name="Lundell T."/>
            <person name="Morin E."/>
            <person name="Murat C."/>
            <person name="Sun H."/>
            <person name="Tunlid A."/>
            <person name="Henrissat B."/>
            <person name="Grigoriev I.V."/>
            <person name="Hibbett D.S."/>
            <person name="Martin F."/>
            <person name="Nordberg H.P."/>
            <person name="Cantor M.N."/>
            <person name="Hua S.X."/>
        </authorList>
    </citation>
    <scope>NUCLEOTIDE SEQUENCE [LARGE SCALE GENOMIC DNA]</scope>
    <source>
        <strain evidence="2 3">LaAM-08-1</strain>
    </source>
</reference>
<protein>
    <submittedName>
        <fullName evidence="2">Uncharacterized protein</fullName>
    </submittedName>
</protein>
<proteinExistence type="predicted"/>
<keyword evidence="1" id="KW-1133">Transmembrane helix</keyword>
<dbReference type="OrthoDB" id="3059868at2759"/>
<gene>
    <name evidence="2" type="ORF">K443DRAFT_672676</name>
</gene>
<keyword evidence="1" id="KW-0812">Transmembrane</keyword>
<sequence>MAATDYFLILLAPSFLFILSLLFLRNNIQSTNRTNSFKETSPCHLQALCTILTPTNSAWPTQYASLLTCKIRRNPDVIEIQISKLINNIRHGALELRDPRVLADIFRGQLYVYGWKVSIGLDLPRPWGFLYSRRSYSLSVDQERQLGSMQFPSMSHAKSPVLLPLYCTASAHDLDTVPSSRLAPTIRAIQSSIREAETVAVEFTSLAPHVTVTSQHFILCSLLSLFKYPRSQSALALLSFPATPMHHFVELLSTGPSNVKITSMTDISENSAETLLKKERKLATDNLVRRVYVEKWGHEAWREKRLLLSWESGLLLSGCLMRWRVVLKK</sequence>
<evidence type="ECO:0000313" key="3">
    <source>
        <dbReference type="Proteomes" id="UP000054477"/>
    </source>
</evidence>
<dbReference type="AlphaFoldDB" id="A0A0C9YCU0"/>
<dbReference type="EMBL" id="KN838543">
    <property type="protein sequence ID" value="KIK08187.1"/>
    <property type="molecule type" value="Genomic_DNA"/>
</dbReference>
<dbReference type="Proteomes" id="UP000054477">
    <property type="component" value="Unassembled WGS sequence"/>
</dbReference>
<keyword evidence="3" id="KW-1185">Reference proteome</keyword>
<evidence type="ECO:0000313" key="2">
    <source>
        <dbReference type="EMBL" id="KIK08187.1"/>
    </source>
</evidence>
<keyword evidence="1" id="KW-0472">Membrane</keyword>
<organism evidence="2 3">
    <name type="scientific">Laccaria amethystina LaAM-08-1</name>
    <dbReference type="NCBI Taxonomy" id="1095629"/>
    <lineage>
        <taxon>Eukaryota</taxon>
        <taxon>Fungi</taxon>
        <taxon>Dikarya</taxon>
        <taxon>Basidiomycota</taxon>
        <taxon>Agaricomycotina</taxon>
        <taxon>Agaricomycetes</taxon>
        <taxon>Agaricomycetidae</taxon>
        <taxon>Agaricales</taxon>
        <taxon>Agaricineae</taxon>
        <taxon>Hydnangiaceae</taxon>
        <taxon>Laccaria</taxon>
    </lineage>
</organism>
<evidence type="ECO:0000256" key="1">
    <source>
        <dbReference type="SAM" id="Phobius"/>
    </source>
</evidence>
<dbReference type="HOGENOM" id="CLU_051890_0_0_1"/>
<reference evidence="3" key="2">
    <citation type="submission" date="2015-01" db="EMBL/GenBank/DDBJ databases">
        <title>Evolutionary Origins and Diversification of the Mycorrhizal Mutualists.</title>
        <authorList>
            <consortium name="DOE Joint Genome Institute"/>
            <consortium name="Mycorrhizal Genomics Consortium"/>
            <person name="Kohler A."/>
            <person name="Kuo A."/>
            <person name="Nagy L.G."/>
            <person name="Floudas D."/>
            <person name="Copeland A."/>
            <person name="Barry K.W."/>
            <person name="Cichocki N."/>
            <person name="Veneault-Fourrey C."/>
            <person name="LaButti K."/>
            <person name="Lindquist E.A."/>
            <person name="Lipzen A."/>
            <person name="Lundell T."/>
            <person name="Morin E."/>
            <person name="Murat C."/>
            <person name="Riley R."/>
            <person name="Ohm R."/>
            <person name="Sun H."/>
            <person name="Tunlid A."/>
            <person name="Henrissat B."/>
            <person name="Grigoriev I.V."/>
            <person name="Hibbett D.S."/>
            <person name="Martin F."/>
        </authorList>
    </citation>
    <scope>NUCLEOTIDE SEQUENCE [LARGE SCALE GENOMIC DNA]</scope>
    <source>
        <strain evidence="3">LaAM-08-1</strain>
    </source>
</reference>
<feature type="transmembrane region" description="Helical" evidence="1">
    <location>
        <begin position="6"/>
        <end position="24"/>
    </location>
</feature>